<comment type="caution">
    <text evidence="1">The sequence shown here is derived from an EMBL/GenBank/DDBJ whole genome shotgun (WGS) entry which is preliminary data.</text>
</comment>
<dbReference type="EMBL" id="JAHIBW010000012">
    <property type="protein sequence ID" value="KAG7306000.1"/>
    <property type="molecule type" value="Genomic_DNA"/>
</dbReference>
<proteinExistence type="predicted"/>
<organism evidence="1 2">
    <name type="scientific">Plutella xylostella</name>
    <name type="common">Diamondback moth</name>
    <name type="synonym">Plutella maculipennis</name>
    <dbReference type="NCBI Taxonomy" id="51655"/>
    <lineage>
        <taxon>Eukaryota</taxon>
        <taxon>Metazoa</taxon>
        <taxon>Ecdysozoa</taxon>
        <taxon>Arthropoda</taxon>
        <taxon>Hexapoda</taxon>
        <taxon>Insecta</taxon>
        <taxon>Pterygota</taxon>
        <taxon>Neoptera</taxon>
        <taxon>Endopterygota</taxon>
        <taxon>Lepidoptera</taxon>
        <taxon>Glossata</taxon>
        <taxon>Ditrysia</taxon>
        <taxon>Yponomeutoidea</taxon>
        <taxon>Plutellidae</taxon>
        <taxon>Plutella</taxon>
    </lineage>
</organism>
<dbReference type="Proteomes" id="UP000823941">
    <property type="component" value="Chromosome 12"/>
</dbReference>
<evidence type="ECO:0000313" key="2">
    <source>
        <dbReference type="Proteomes" id="UP000823941"/>
    </source>
</evidence>
<gene>
    <name evidence="1" type="ORF">JYU34_008570</name>
</gene>
<keyword evidence="2" id="KW-1185">Reference proteome</keyword>
<name>A0ABQ7QMH2_PLUXY</name>
<evidence type="ECO:0000313" key="1">
    <source>
        <dbReference type="EMBL" id="KAG7306000.1"/>
    </source>
</evidence>
<reference evidence="1 2" key="1">
    <citation type="submission" date="2021-06" db="EMBL/GenBank/DDBJ databases">
        <title>A haploid diamondback moth (Plutella xylostella L.) genome assembly resolves 31 chromosomes and identifies a diamide resistance mutation.</title>
        <authorList>
            <person name="Ward C.M."/>
            <person name="Perry K.D."/>
            <person name="Baker G."/>
            <person name="Powis K."/>
            <person name="Heckel D.G."/>
            <person name="Baxter S.W."/>
        </authorList>
    </citation>
    <scope>NUCLEOTIDE SEQUENCE [LARGE SCALE GENOMIC DNA]</scope>
    <source>
        <strain evidence="1 2">LV</strain>
        <tissue evidence="1">Single pupa</tissue>
    </source>
</reference>
<sequence>MSLHTRRRGAEAAPRPRRAAVQVPGGLTEWCPGDDGAVVEAPAVCDAPCMYLHVQLPTYDQVNLIQSYYLLMRARPKNVFFVVIVEVK</sequence>
<protein>
    <submittedName>
        <fullName evidence="1">Uncharacterized protein</fullName>
    </submittedName>
</protein>
<accession>A0ABQ7QMH2</accession>